<feature type="transmembrane region" description="Helical" evidence="5">
    <location>
        <begin position="333"/>
        <end position="353"/>
    </location>
</feature>
<dbReference type="Proteomes" id="UP000594892">
    <property type="component" value="Chromosome 1"/>
</dbReference>
<reference evidence="7 8" key="1">
    <citation type="submission" date="2020-12" db="EMBL/GenBank/DDBJ databases">
        <title>FDA dAtabase for Regulatory Grade micrObial Sequences (FDA-ARGOS): Supporting development and validation of Infectious Disease Dx tests.</title>
        <authorList>
            <person name="Minogue T."/>
            <person name="Wolcott M."/>
            <person name="Wasieloski L."/>
            <person name="Aguilar W."/>
            <person name="Moore D."/>
            <person name="Jaissle J."/>
            <person name="Tallon L."/>
            <person name="Sadzewicz L."/>
            <person name="Zhao X."/>
            <person name="Boylan J."/>
            <person name="Ott S."/>
            <person name="Bowen H."/>
            <person name="Vavikolanu K."/>
            <person name="Mehta A."/>
            <person name="Aluvathingal J."/>
            <person name="Nadendla S."/>
            <person name="Yan Y."/>
            <person name="Sichtig H."/>
        </authorList>
    </citation>
    <scope>NUCLEOTIDE SEQUENCE [LARGE SCALE GENOMIC DNA]</scope>
    <source>
        <strain evidence="7 8">FDAARGOS_949</strain>
    </source>
</reference>
<feature type="transmembrane region" description="Helical" evidence="5">
    <location>
        <begin position="307"/>
        <end position="327"/>
    </location>
</feature>
<comment type="subcellular location">
    <subcellularLocation>
        <location evidence="1">Membrane</location>
        <topology evidence="1">Multi-pass membrane protein</topology>
    </subcellularLocation>
</comment>
<evidence type="ECO:0000256" key="3">
    <source>
        <dbReference type="ARBA" id="ARBA00022989"/>
    </source>
</evidence>
<dbReference type="InterPro" id="IPR050382">
    <property type="entry name" value="MFS_Na/Anion_cotransporter"/>
</dbReference>
<keyword evidence="2 5" id="KW-0812">Transmembrane</keyword>
<dbReference type="RefSeq" id="WP_012733279.1">
    <property type="nucleotide sequence ID" value="NZ_CP021075.1"/>
</dbReference>
<evidence type="ECO:0000313" key="7">
    <source>
        <dbReference type="EMBL" id="QPQ91279.1"/>
    </source>
</evidence>
<evidence type="ECO:0000256" key="5">
    <source>
        <dbReference type="SAM" id="Phobius"/>
    </source>
</evidence>
<proteinExistence type="predicted"/>
<feature type="transmembrane region" description="Helical" evidence="5">
    <location>
        <begin position="397"/>
        <end position="415"/>
    </location>
</feature>
<dbReference type="InterPro" id="IPR036259">
    <property type="entry name" value="MFS_trans_sf"/>
</dbReference>
<dbReference type="InterPro" id="IPR020846">
    <property type="entry name" value="MFS_dom"/>
</dbReference>
<keyword evidence="3 5" id="KW-1133">Transmembrane helix</keyword>
<feature type="transmembrane region" description="Helical" evidence="5">
    <location>
        <begin position="170"/>
        <end position="190"/>
    </location>
</feature>
<sequence>MKEKDLKTIAGLRWWIIALVCLGTIVNYLSRNALGVLAPQLKTLLSMSTQQYSYVVGAFQVGYTLMQPVCGLVIDIIGLRAGFAIFAMLWSAVGCLHGLASGWASLAALRGLMGLTEAVAIPAGMKVVAEWFPNKERSVAVGYFNAGTSLGSLLAPPLVIFISLRYGWQAAFAVTGALGFAWAAIWYVFYRSPDNHRKISAKEYEKIVAGKEPSGSAAGGRRRVRDVIATRRFWAIAQARFFAEPAWQTFSFWIPLYLATERHMDLKQIAIFAWLPFLAADLGGLFGGYLSPFLIKYLRIPLIWSRVAGVVLGAFMMIGPACIGFVASPYEAIALFCVGGFAHQMISALVNTLSADVFDSSEVGTASGFAGMAAWIGGLGFSLLVGALADSIGYKPLFVALGAFDLIGATLLIILMRGVTRPRPDAATRGTRPAA</sequence>
<dbReference type="CDD" id="cd17319">
    <property type="entry name" value="MFS_ExuT_GudP_like"/>
    <property type="match status" value="1"/>
</dbReference>
<dbReference type="Gene3D" id="1.20.1250.20">
    <property type="entry name" value="MFS general substrate transporter like domains"/>
    <property type="match status" value="2"/>
</dbReference>
<dbReference type="Pfam" id="PF07690">
    <property type="entry name" value="MFS_1"/>
    <property type="match status" value="1"/>
</dbReference>
<organism evidence="7 8">
    <name type="scientific">Burkholderia glumae</name>
    <name type="common">Pseudomonas glumae</name>
    <dbReference type="NCBI Taxonomy" id="337"/>
    <lineage>
        <taxon>Bacteria</taxon>
        <taxon>Pseudomonadati</taxon>
        <taxon>Pseudomonadota</taxon>
        <taxon>Betaproteobacteria</taxon>
        <taxon>Burkholderiales</taxon>
        <taxon>Burkholderiaceae</taxon>
        <taxon>Burkholderia</taxon>
    </lineage>
</organism>
<evidence type="ECO:0000256" key="4">
    <source>
        <dbReference type="ARBA" id="ARBA00023136"/>
    </source>
</evidence>
<feature type="transmembrane region" description="Helical" evidence="5">
    <location>
        <begin position="12"/>
        <end position="31"/>
    </location>
</feature>
<feature type="transmembrane region" description="Helical" evidence="5">
    <location>
        <begin position="141"/>
        <end position="164"/>
    </location>
</feature>
<evidence type="ECO:0000256" key="2">
    <source>
        <dbReference type="ARBA" id="ARBA00022692"/>
    </source>
</evidence>
<accession>A0AAP9Y003</accession>
<feature type="transmembrane region" description="Helical" evidence="5">
    <location>
        <begin position="106"/>
        <end position="129"/>
    </location>
</feature>
<feature type="transmembrane region" description="Helical" evidence="5">
    <location>
        <begin position="81"/>
        <end position="100"/>
    </location>
</feature>
<feature type="transmembrane region" description="Helical" evidence="5">
    <location>
        <begin position="271"/>
        <end position="295"/>
    </location>
</feature>
<dbReference type="PANTHER" id="PTHR11662">
    <property type="entry name" value="SOLUTE CARRIER FAMILY 17"/>
    <property type="match status" value="1"/>
</dbReference>
<dbReference type="AlphaFoldDB" id="A0AAP9Y003"/>
<gene>
    <name evidence="7" type="ORF">I6H06_02655</name>
</gene>
<keyword evidence="4 5" id="KW-0472">Membrane</keyword>
<dbReference type="PANTHER" id="PTHR11662:SF285">
    <property type="entry name" value="HEXURONATE TRANSPORTER"/>
    <property type="match status" value="1"/>
</dbReference>
<feature type="transmembrane region" description="Helical" evidence="5">
    <location>
        <begin position="365"/>
        <end position="385"/>
    </location>
</feature>
<evidence type="ECO:0000313" key="8">
    <source>
        <dbReference type="Proteomes" id="UP000594892"/>
    </source>
</evidence>
<dbReference type="InterPro" id="IPR000849">
    <property type="entry name" value="Sugar_P_transporter"/>
</dbReference>
<dbReference type="GO" id="GO:0015134">
    <property type="term" value="F:hexuronate transmembrane transporter activity"/>
    <property type="evidence" value="ECO:0007669"/>
    <property type="project" value="TreeGrafter"/>
</dbReference>
<name>A0AAP9Y003_BURGL</name>
<evidence type="ECO:0000259" key="6">
    <source>
        <dbReference type="PROSITE" id="PS50850"/>
    </source>
</evidence>
<dbReference type="InterPro" id="IPR011701">
    <property type="entry name" value="MFS"/>
</dbReference>
<dbReference type="SUPFAM" id="SSF103473">
    <property type="entry name" value="MFS general substrate transporter"/>
    <property type="match status" value="1"/>
</dbReference>
<protein>
    <submittedName>
        <fullName evidence="7">MFS transporter</fullName>
    </submittedName>
</protein>
<feature type="domain" description="Major facilitator superfamily (MFS) profile" evidence="6">
    <location>
        <begin position="16"/>
        <end position="420"/>
    </location>
</feature>
<dbReference type="GO" id="GO:0016020">
    <property type="term" value="C:membrane"/>
    <property type="evidence" value="ECO:0007669"/>
    <property type="project" value="UniProtKB-SubCell"/>
</dbReference>
<evidence type="ECO:0000256" key="1">
    <source>
        <dbReference type="ARBA" id="ARBA00004141"/>
    </source>
</evidence>
<dbReference type="PIRSF" id="PIRSF002808">
    <property type="entry name" value="Hexose_phosphate_transp"/>
    <property type="match status" value="1"/>
</dbReference>
<dbReference type="EMBL" id="CP065600">
    <property type="protein sequence ID" value="QPQ91279.1"/>
    <property type="molecule type" value="Genomic_DNA"/>
</dbReference>
<dbReference type="PROSITE" id="PS50850">
    <property type="entry name" value="MFS"/>
    <property type="match status" value="1"/>
</dbReference>
<feature type="transmembrane region" description="Helical" evidence="5">
    <location>
        <begin position="51"/>
        <end position="74"/>
    </location>
</feature>
<dbReference type="GeneID" id="45695433"/>